<feature type="transmembrane region" description="Helical" evidence="1">
    <location>
        <begin position="275"/>
        <end position="293"/>
    </location>
</feature>
<dbReference type="Pfam" id="PF00188">
    <property type="entry name" value="CAP"/>
    <property type="match status" value="1"/>
</dbReference>
<evidence type="ECO:0000313" key="4">
    <source>
        <dbReference type="Proteomes" id="UP000034364"/>
    </source>
</evidence>
<feature type="domain" description="SCP" evidence="2">
    <location>
        <begin position="64"/>
        <end position="181"/>
    </location>
</feature>
<dbReference type="PANTHER" id="PTHR31157">
    <property type="entry name" value="SCP DOMAIN-CONTAINING PROTEIN"/>
    <property type="match status" value="1"/>
</dbReference>
<dbReference type="CDD" id="cd05379">
    <property type="entry name" value="CAP_bacterial"/>
    <property type="match status" value="1"/>
</dbReference>
<evidence type="ECO:0000259" key="2">
    <source>
        <dbReference type="Pfam" id="PF00188"/>
    </source>
</evidence>
<comment type="caution">
    <text evidence="3">The sequence shown here is derived from an EMBL/GenBank/DDBJ whole genome shotgun (WGS) entry which is preliminary data.</text>
</comment>
<keyword evidence="1" id="KW-1133">Transmembrane helix</keyword>
<dbReference type="Proteomes" id="UP000034364">
    <property type="component" value="Unassembled WGS sequence"/>
</dbReference>
<reference evidence="3 4" key="1">
    <citation type="journal article" date="2015" name="Nature">
        <title>rRNA introns, odd ribosomes, and small enigmatic genomes across a large radiation of phyla.</title>
        <authorList>
            <person name="Brown C.T."/>
            <person name="Hug L.A."/>
            <person name="Thomas B.C."/>
            <person name="Sharon I."/>
            <person name="Castelle C.J."/>
            <person name="Singh A."/>
            <person name="Wilkins M.J."/>
            <person name="Williams K.H."/>
            <person name="Banfield J.F."/>
        </authorList>
    </citation>
    <scope>NUCLEOTIDE SEQUENCE [LARGE SCALE GENOMIC DNA]</scope>
</reference>
<dbReference type="Gene3D" id="3.40.33.10">
    <property type="entry name" value="CAP"/>
    <property type="match status" value="1"/>
</dbReference>
<accession>A0A0G1V3M8</accession>
<keyword evidence="1" id="KW-0472">Membrane</keyword>
<dbReference type="PANTHER" id="PTHR31157:SF1">
    <property type="entry name" value="SCP DOMAIN-CONTAINING PROTEIN"/>
    <property type="match status" value="1"/>
</dbReference>
<organism evidence="3 4">
    <name type="scientific">Candidatus Amesbacteria bacterium GW2011_GWA1_47_16</name>
    <dbReference type="NCBI Taxonomy" id="1618353"/>
    <lineage>
        <taxon>Bacteria</taxon>
        <taxon>Candidatus Amesiibacteriota</taxon>
    </lineage>
</organism>
<keyword evidence="1" id="KW-0812">Transmembrane</keyword>
<dbReference type="SUPFAM" id="SSF55797">
    <property type="entry name" value="PR-1-like"/>
    <property type="match status" value="1"/>
</dbReference>
<dbReference type="EMBL" id="LCNV01000007">
    <property type="protein sequence ID" value="KKU64560.1"/>
    <property type="molecule type" value="Genomic_DNA"/>
</dbReference>
<gene>
    <name evidence="3" type="ORF">UX87_C0007G0068</name>
</gene>
<evidence type="ECO:0000256" key="1">
    <source>
        <dbReference type="SAM" id="Phobius"/>
    </source>
</evidence>
<dbReference type="InterPro" id="IPR035940">
    <property type="entry name" value="CAP_sf"/>
</dbReference>
<dbReference type="InterPro" id="IPR014044">
    <property type="entry name" value="CAP_dom"/>
</dbReference>
<evidence type="ECO:0000313" key="3">
    <source>
        <dbReference type="EMBL" id="KKU64560.1"/>
    </source>
</evidence>
<proteinExistence type="predicted"/>
<feature type="transmembrane region" description="Helical" evidence="1">
    <location>
        <begin position="243"/>
        <end position="263"/>
    </location>
</feature>
<sequence length="298" mass="32337">MSLFRHLFLPHHTNNHRAKILHPSGISLAILVYIVFNLGLGLVSREHPSILGYASRIQPAEIIRLTNEKRQAGGLAALNMDSQLNQAAAGKASDMIVRNYWAHVSPVGTQPWAFVTDAGYTYRYAGENLARDFSDPGGVVNAWMNSPSHRENILNPKYRDIGIAVVDGSLDGRETTLVVQMFGTRLSASAPSGRTASFSVQAAQTSSAPTPAPSPYPTPTPEIYMAAAVSQTSPPSPFDYSRYFSLGLLGVLAAVLAADILLVRKHHIVRWTSKSFAHLIFLIVLIIAVGTLLRGQIL</sequence>
<dbReference type="AlphaFoldDB" id="A0A0G1V3M8"/>
<name>A0A0G1V3M8_9BACT</name>
<protein>
    <recommendedName>
        <fullName evidence="2">SCP domain-containing protein</fullName>
    </recommendedName>
</protein>
<feature type="transmembrane region" description="Helical" evidence="1">
    <location>
        <begin position="20"/>
        <end position="43"/>
    </location>
</feature>